<dbReference type="Pfam" id="PF01544">
    <property type="entry name" value="CorA"/>
    <property type="match status" value="1"/>
</dbReference>
<feature type="compositionally biased region" description="Low complexity" evidence="7">
    <location>
        <begin position="958"/>
        <end position="991"/>
    </location>
</feature>
<dbReference type="OrthoDB" id="3557741at2759"/>
<dbReference type="InterPro" id="IPR001452">
    <property type="entry name" value="SH3_domain"/>
</dbReference>
<feature type="region of interest" description="Disordered" evidence="7">
    <location>
        <begin position="416"/>
        <end position="487"/>
    </location>
</feature>
<evidence type="ECO:0000256" key="8">
    <source>
        <dbReference type="SAM" id="Phobius"/>
    </source>
</evidence>
<dbReference type="PROSITE" id="PS50002">
    <property type="entry name" value="SH3"/>
    <property type="match status" value="1"/>
</dbReference>
<evidence type="ECO:0000256" key="4">
    <source>
        <dbReference type="ARBA" id="ARBA00022989"/>
    </source>
</evidence>
<dbReference type="InterPro" id="IPR002523">
    <property type="entry name" value="MgTranspt_CorA/ZnTranspt_ZntB"/>
</dbReference>
<evidence type="ECO:0000256" key="3">
    <source>
        <dbReference type="ARBA" id="ARBA00022692"/>
    </source>
</evidence>
<name>A0A1L7XIJ2_9HELO</name>
<dbReference type="STRING" id="576137.A0A1L7XIJ2"/>
<dbReference type="SUPFAM" id="SSF144083">
    <property type="entry name" value="Magnesium transport protein CorA, transmembrane region"/>
    <property type="match status" value="1"/>
</dbReference>
<dbReference type="Pfam" id="PF07653">
    <property type="entry name" value="SH3_2"/>
    <property type="match status" value="1"/>
</dbReference>
<dbReference type="InterPro" id="IPR045863">
    <property type="entry name" value="CorA_TM1_TM2"/>
</dbReference>
<gene>
    <name evidence="10" type="ORF">PAC_14676</name>
</gene>
<dbReference type="AlphaFoldDB" id="A0A1L7XIJ2"/>
<keyword evidence="2 6" id="KW-0728">SH3 domain</keyword>
<keyword evidence="3 8" id="KW-0812">Transmembrane</keyword>
<dbReference type="Proteomes" id="UP000184330">
    <property type="component" value="Unassembled WGS sequence"/>
</dbReference>
<evidence type="ECO:0000256" key="1">
    <source>
        <dbReference type="ARBA" id="ARBA00004141"/>
    </source>
</evidence>
<evidence type="ECO:0000256" key="5">
    <source>
        <dbReference type="ARBA" id="ARBA00023136"/>
    </source>
</evidence>
<evidence type="ECO:0000259" key="9">
    <source>
        <dbReference type="PROSITE" id="PS50002"/>
    </source>
</evidence>
<dbReference type="InterPro" id="IPR050829">
    <property type="entry name" value="CorA_MIT"/>
</dbReference>
<evidence type="ECO:0000313" key="10">
    <source>
        <dbReference type="EMBL" id="CZR64777.1"/>
    </source>
</evidence>
<dbReference type="CDD" id="cd11856">
    <property type="entry name" value="SH3_p47phox_like"/>
    <property type="match status" value="1"/>
</dbReference>
<feature type="compositionally biased region" description="Basic and acidic residues" evidence="7">
    <location>
        <begin position="665"/>
        <end position="677"/>
    </location>
</feature>
<keyword evidence="4 8" id="KW-1133">Transmembrane helix</keyword>
<proteinExistence type="predicted"/>
<feature type="region of interest" description="Disordered" evidence="7">
    <location>
        <begin position="662"/>
        <end position="707"/>
    </location>
</feature>
<keyword evidence="5 8" id="KW-0472">Membrane</keyword>
<dbReference type="GO" id="GO:0016020">
    <property type="term" value="C:membrane"/>
    <property type="evidence" value="ECO:0007669"/>
    <property type="project" value="UniProtKB-SubCell"/>
</dbReference>
<evidence type="ECO:0000256" key="7">
    <source>
        <dbReference type="SAM" id="MobiDB-lite"/>
    </source>
</evidence>
<comment type="subcellular location">
    <subcellularLocation>
        <location evidence="1">Membrane</location>
        <topology evidence="1">Multi-pass membrane protein</topology>
    </subcellularLocation>
</comment>
<evidence type="ECO:0000256" key="2">
    <source>
        <dbReference type="ARBA" id="ARBA00022443"/>
    </source>
</evidence>
<protein>
    <recommendedName>
        <fullName evidence="9">SH3 domain-containing protein</fullName>
    </recommendedName>
</protein>
<dbReference type="SMART" id="SM00326">
    <property type="entry name" value="SH3"/>
    <property type="match status" value="1"/>
</dbReference>
<feature type="region of interest" description="Disordered" evidence="7">
    <location>
        <begin position="958"/>
        <end position="1022"/>
    </location>
</feature>
<evidence type="ECO:0000256" key="6">
    <source>
        <dbReference type="PROSITE-ProRule" id="PRU00192"/>
    </source>
</evidence>
<dbReference type="InterPro" id="IPR036028">
    <property type="entry name" value="SH3-like_dom_sf"/>
</dbReference>
<dbReference type="EMBL" id="FJOG01000028">
    <property type="protein sequence ID" value="CZR64777.1"/>
    <property type="molecule type" value="Genomic_DNA"/>
</dbReference>
<feature type="domain" description="SH3" evidence="9">
    <location>
        <begin position="493"/>
        <end position="552"/>
    </location>
</feature>
<feature type="region of interest" description="Disordered" evidence="7">
    <location>
        <begin position="795"/>
        <end position="826"/>
    </location>
</feature>
<dbReference type="PANTHER" id="PTHR47685">
    <property type="entry name" value="MAGNESIUM TRANSPORT PROTEIN CORA"/>
    <property type="match status" value="1"/>
</dbReference>
<dbReference type="Gene3D" id="1.20.58.340">
    <property type="entry name" value="Magnesium transport protein CorA, transmembrane region"/>
    <property type="match status" value="1"/>
</dbReference>
<keyword evidence="11" id="KW-1185">Reference proteome</keyword>
<sequence length="1022" mass="112875">MESSEAAPVEASGGLGLQSARGSAVSFLFTFQSPNSFIAANSSGGSPSGAIRGPNPGVEGRFELKERGGAETLRYSRPDAVTASFESEIQGSVVYLHKLSQPNEYYIVRGTPSITQLLSQPGPAKYMANLPDYETGDPHPDLVWIHLPANNMSWVEALATVRYKEAMKTSAPTQPVGANKDPVGQLFLLSPGVWTQRQYNGSFTQPSKQERFLQPLYSGITTLSAYTIPVERDISPESESKPNSVAFMPYIHWEQSDKYLLRNKCLDWMLRKDSKEAQEKPGNVVSVLKHARADETATNSWTAERANKELVYLSRSLDIDSKLLLAYVHEDSPLHVRRTLDQSFYYTLPDEEIRIRDLDQVLYRYTNGDLKMTAPRILMVDQLWLWIIDEPGQPRTVITAFPQSWGTIPLALGTTPIEPSSRPPALPSPDLSVPNQIEAPGVPRPNIRKSNSLPPATPIPDPVPNLTRANPIHEAPSGLSASHTTTNLPVTGSWQPRCRALCDFTGEGDNKTSFKKDDALTLLKKGTNGWSLIESGTGKGWAPSSYLDREAPSPGAAVAVQDEGVPTIEHDRSQIYGRIFSALLQPDVEKSSAEDVVSLIIDKCSGLFHPCHDEIDHMLDYLEVFAIAIGKAADSQTTLYNALCSHSTRLQKLQERLRHMSSASLRERWGRQDEPKTSKSAQGPKTPVRVFSSATQSNPKAKTDPSIAEQWSSFHEPANTVETPTDEFPNISEALKKGTILEIEHLIEHEMNELVDITKETERMKEIKDILDELNIISSIFKQQLKIVKAMAGDQADGRTPSFLPSEQPDPSGKGKGIEIPNVRDNLQNDTKHSTVKYAKLYQTLKGREQDIEDLKTEGTRVYKSICDLLDLKQKQASVSEAYSARQEARESARQGKTILVFTIVTIVFLPLSFIAAIFSMNATEINAYAGRTIRGWFLIGLFTWERHRDNQALKTAVTPAKTVPPTQNASGQGTASSSGTSVKVSGGTPTEARQRVGFSRYFKRERGIVDRPPGQAAKETV</sequence>
<accession>A0A1L7XIJ2</accession>
<evidence type="ECO:0000313" key="11">
    <source>
        <dbReference type="Proteomes" id="UP000184330"/>
    </source>
</evidence>
<dbReference type="SUPFAM" id="SSF50044">
    <property type="entry name" value="SH3-domain"/>
    <property type="match status" value="1"/>
</dbReference>
<organism evidence="10 11">
    <name type="scientific">Phialocephala subalpina</name>
    <dbReference type="NCBI Taxonomy" id="576137"/>
    <lineage>
        <taxon>Eukaryota</taxon>
        <taxon>Fungi</taxon>
        <taxon>Dikarya</taxon>
        <taxon>Ascomycota</taxon>
        <taxon>Pezizomycotina</taxon>
        <taxon>Leotiomycetes</taxon>
        <taxon>Helotiales</taxon>
        <taxon>Mollisiaceae</taxon>
        <taxon>Phialocephala</taxon>
        <taxon>Phialocephala fortinii species complex</taxon>
    </lineage>
</organism>
<dbReference type="PANTHER" id="PTHR47685:SF1">
    <property type="entry name" value="MAGNESIUM TRANSPORT PROTEIN CORA"/>
    <property type="match status" value="1"/>
</dbReference>
<feature type="transmembrane region" description="Helical" evidence="8">
    <location>
        <begin position="899"/>
        <end position="919"/>
    </location>
</feature>
<dbReference type="Gene3D" id="2.30.30.40">
    <property type="entry name" value="SH3 Domains"/>
    <property type="match status" value="1"/>
</dbReference>
<reference evidence="10 11" key="1">
    <citation type="submission" date="2016-03" db="EMBL/GenBank/DDBJ databases">
        <authorList>
            <person name="Ploux O."/>
        </authorList>
    </citation>
    <scope>NUCLEOTIDE SEQUENCE [LARGE SCALE GENOMIC DNA]</scope>
    <source>
        <strain evidence="10 11">UAMH 11012</strain>
    </source>
</reference>
<dbReference type="GO" id="GO:0046873">
    <property type="term" value="F:metal ion transmembrane transporter activity"/>
    <property type="evidence" value="ECO:0007669"/>
    <property type="project" value="InterPro"/>
</dbReference>